<gene>
    <name evidence="9" type="ORF">G5B40_20530</name>
</gene>
<name>A0A7M3T6J7_9RHOB</name>
<feature type="transmembrane region" description="Helical" evidence="8">
    <location>
        <begin position="31"/>
        <end position="59"/>
    </location>
</feature>
<keyword evidence="7 8" id="KW-0472">Membrane</keyword>
<organism evidence="9 10">
    <name type="scientific">Pikeienuella piscinae</name>
    <dbReference type="NCBI Taxonomy" id="2748098"/>
    <lineage>
        <taxon>Bacteria</taxon>
        <taxon>Pseudomonadati</taxon>
        <taxon>Pseudomonadota</taxon>
        <taxon>Alphaproteobacteria</taxon>
        <taxon>Rhodobacterales</taxon>
        <taxon>Paracoccaceae</taxon>
        <taxon>Pikeienuella</taxon>
    </lineage>
</organism>
<dbReference type="KEGG" id="hdh:G5B40_20530"/>
<dbReference type="InterPro" id="IPR052017">
    <property type="entry name" value="TSUP"/>
</dbReference>
<reference evidence="9 10" key="1">
    <citation type="submission" date="2020-02" db="EMBL/GenBank/DDBJ databases">
        <title>complete genome sequence of Rhodobacteraceae bacterium.</title>
        <authorList>
            <person name="Park J."/>
            <person name="Kim Y.-S."/>
            <person name="Kim K.-H."/>
        </authorList>
    </citation>
    <scope>NUCLEOTIDE SEQUENCE [LARGE SCALE GENOMIC DNA]</scope>
    <source>
        <strain evidence="9 10">RR4-56</strain>
    </source>
</reference>
<feature type="transmembrane region" description="Helical" evidence="8">
    <location>
        <begin position="71"/>
        <end position="93"/>
    </location>
</feature>
<comment type="subcellular location">
    <subcellularLocation>
        <location evidence="1 8">Cell membrane</location>
        <topology evidence="1 8">Multi-pass membrane protein</topology>
    </subcellularLocation>
</comment>
<dbReference type="PANTHER" id="PTHR30269:SF0">
    <property type="entry name" value="MEMBRANE TRANSPORTER PROTEIN YFCA-RELATED"/>
    <property type="match status" value="1"/>
</dbReference>
<accession>A0A7M3T6J7</accession>
<dbReference type="AlphaFoldDB" id="A0A7M3T6J7"/>
<keyword evidence="3" id="KW-0813">Transport</keyword>
<dbReference type="InterPro" id="IPR002781">
    <property type="entry name" value="TM_pro_TauE-like"/>
</dbReference>
<evidence type="ECO:0000256" key="4">
    <source>
        <dbReference type="ARBA" id="ARBA00022475"/>
    </source>
</evidence>
<protein>
    <recommendedName>
        <fullName evidence="8">Probable membrane transporter protein</fullName>
    </recommendedName>
</protein>
<evidence type="ECO:0000256" key="2">
    <source>
        <dbReference type="ARBA" id="ARBA00009142"/>
    </source>
</evidence>
<evidence type="ECO:0000313" key="10">
    <source>
        <dbReference type="Proteomes" id="UP000503336"/>
    </source>
</evidence>
<keyword evidence="6 8" id="KW-1133">Transmembrane helix</keyword>
<dbReference type="PANTHER" id="PTHR30269">
    <property type="entry name" value="TRANSMEMBRANE PROTEIN YFCA"/>
    <property type="match status" value="1"/>
</dbReference>
<feature type="transmembrane region" description="Helical" evidence="8">
    <location>
        <begin position="99"/>
        <end position="117"/>
    </location>
</feature>
<dbReference type="Proteomes" id="UP000503336">
    <property type="component" value="Chromosome"/>
</dbReference>
<dbReference type="GO" id="GO:0005886">
    <property type="term" value="C:plasma membrane"/>
    <property type="evidence" value="ECO:0007669"/>
    <property type="project" value="UniProtKB-SubCell"/>
</dbReference>
<comment type="similarity">
    <text evidence="2 8">Belongs to the 4-toluene sulfonate uptake permease (TSUP) (TC 2.A.102) family.</text>
</comment>
<keyword evidence="5 8" id="KW-0812">Transmembrane</keyword>
<dbReference type="Pfam" id="PF01925">
    <property type="entry name" value="TauE"/>
    <property type="match status" value="1"/>
</dbReference>
<sequence length="249" mass="25376">MLTILALTAAGFAGGALNAVAGGGTFVTFPLLIWAGAPPVIANATATMTAVPGYCASAWAFRREIRAEGALGVRAIIALTALGGLLGAGLLIFTPASSFVALVPWLLLAATLLFIGAPRLLSLLRARGVGQAGPLVSAVTLLAVAGYGGYFNGGLGIMLLALFSMLGFRDLNGMNGLKNLLSVVLSVTAVATFVVADVIAWDAALPMSIGNACGAYFASDLARRLDRPRALRIGIALVGLAMTAIFFLR</sequence>
<proteinExistence type="inferred from homology"/>
<evidence type="ECO:0000256" key="8">
    <source>
        <dbReference type="RuleBase" id="RU363041"/>
    </source>
</evidence>
<evidence type="ECO:0000256" key="5">
    <source>
        <dbReference type="ARBA" id="ARBA00022692"/>
    </source>
</evidence>
<evidence type="ECO:0000256" key="6">
    <source>
        <dbReference type="ARBA" id="ARBA00022989"/>
    </source>
</evidence>
<keyword evidence="10" id="KW-1185">Reference proteome</keyword>
<evidence type="ECO:0000256" key="1">
    <source>
        <dbReference type="ARBA" id="ARBA00004651"/>
    </source>
</evidence>
<evidence type="ECO:0000313" key="9">
    <source>
        <dbReference type="EMBL" id="QIE57628.1"/>
    </source>
</evidence>
<feature type="transmembrane region" description="Helical" evidence="8">
    <location>
        <begin position="180"/>
        <end position="201"/>
    </location>
</feature>
<dbReference type="RefSeq" id="WP_165102892.1">
    <property type="nucleotide sequence ID" value="NZ_CP049056.1"/>
</dbReference>
<dbReference type="EMBL" id="CP049056">
    <property type="protein sequence ID" value="QIE57628.1"/>
    <property type="molecule type" value="Genomic_DNA"/>
</dbReference>
<keyword evidence="4 8" id="KW-1003">Cell membrane</keyword>
<evidence type="ECO:0000256" key="3">
    <source>
        <dbReference type="ARBA" id="ARBA00022448"/>
    </source>
</evidence>
<feature type="transmembrane region" description="Helical" evidence="8">
    <location>
        <begin position="230"/>
        <end position="248"/>
    </location>
</feature>
<evidence type="ECO:0000256" key="7">
    <source>
        <dbReference type="ARBA" id="ARBA00023136"/>
    </source>
</evidence>